<dbReference type="EMBL" id="MGJN01000016">
    <property type="protein sequence ID" value="OGN06697.1"/>
    <property type="molecule type" value="Genomic_DNA"/>
</dbReference>
<name>A0A1F8F0N4_9BACT</name>
<evidence type="ECO:0000313" key="2">
    <source>
        <dbReference type="Proteomes" id="UP000176834"/>
    </source>
</evidence>
<evidence type="ECO:0000313" key="1">
    <source>
        <dbReference type="EMBL" id="OGN06697.1"/>
    </source>
</evidence>
<dbReference type="AlphaFoldDB" id="A0A1F8F0N4"/>
<reference evidence="1 2" key="1">
    <citation type="journal article" date="2016" name="Nat. Commun.">
        <title>Thousands of microbial genomes shed light on interconnected biogeochemical processes in an aquifer system.</title>
        <authorList>
            <person name="Anantharaman K."/>
            <person name="Brown C.T."/>
            <person name="Hug L.A."/>
            <person name="Sharon I."/>
            <person name="Castelle C.J."/>
            <person name="Probst A.J."/>
            <person name="Thomas B.C."/>
            <person name="Singh A."/>
            <person name="Wilkins M.J."/>
            <person name="Karaoz U."/>
            <person name="Brodie E.L."/>
            <person name="Williams K.H."/>
            <person name="Hubbard S.S."/>
            <person name="Banfield J.F."/>
        </authorList>
    </citation>
    <scope>NUCLEOTIDE SEQUENCE [LARGE SCALE GENOMIC DNA]</scope>
</reference>
<dbReference type="Proteomes" id="UP000176834">
    <property type="component" value="Unassembled WGS sequence"/>
</dbReference>
<accession>A0A1F8F0N4</accession>
<organism evidence="1 2">
    <name type="scientific">Candidatus Yanofskybacteria bacterium RIFCSPHIGHO2_02_FULL_38_22b</name>
    <dbReference type="NCBI Taxonomy" id="1802673"/>
    <lineage>
        <taxon>Bacteria</taxon>
        <taxon>Candidatus Yanofskyibacteriota</taxon>
    </lineage>
</organism>
<comment type="caution">
    <text evidence="1">The sequence shown here is derived from an EMBL/GenBank/DDBJ whole genome shotgun (WGS) entry which is preliminary data.</text>
</comment>
<proteinExistence type="predicted"/>
<gene>
    <name evidence="1" type="ORF">A3B86_04635</name>
</gene>
<sequence>MLSKNTGKIKLKIRIKQAVKNIPPVTKTNCFFSVPWAIIDFCMSRIIPEITKLMASKLNKIIPNPSSGIATWFRAGSVFIFENIKGVKESKDVKITAGKRKNLNHTGNIIFSLGKM</sequence>
<protein>
    <submittedName>
        <fullName evidence="1">Uncharacterized protein</fullName>
    </submittedName>
</protein>